<evidence type="ECO:0000259" key="4">
    <source>
        <dbReference type="PROSITE" id="PS50887"/>
    </source>
</evidence>
<keyword evidence="3" id="KW-0472">Membrane</keyword>
<dbReference type="Pfam" id="PF00990">
    <property type="entry name" value="GGDEF"/>
    <property type="match status" value="1"/>
</dbReference>
<dbReference type="GO" id="GO:0005886">
    <property type="term" value="C:plasma membrane"/>
    <property type="evidence" value="ECO:0007669"/>
    <property type="project" value="TreeGrafter"/>
</dbReference>
<keyword evidence="6" id="KW-1185">Reference proteome</keyword>
<dbReference type="NCBIfam" id="TIGR00254">
    <property type="entry name" value="GGDEF"/>
    <property type="match status" value="1"/>
</dbReference>
<keyword evidence="3" id="KW-0812">Transmembrane</keyword>
<dbReference type="EC" id="2.7.7.65" evidence="1"/>
<dbReference type="GO" id="GO:1902201">
    <property type="term" value="P:negative regulation of bacterial-type flagellum-dependent cell motility"/>
    <property type="evidence" value="ECO:0007669"/>
    <property type="project" value="TreeGrafter"/>
</dbReference>
<dbReference type="InterPro" id="IPR050469">
    <property type="entry name" value="Diguanylate_Cyclase"/>
</dbReference>
<dbReference type="SUPFAM" id="SSF55073">
    <property type="entry name" value="Nucleotide cyclase"/>
    <property type="match status" value="1"/>
</dbReference>
<dbReference type="GO" id="GO:0043709">
    <property type="term" value="P:cell adhesion involved in single-species biofilm formation"/>
    <property type="evidence" value="ECO:0007669"/>
    <property type="project" value="TreeGrafter"/>
</dbReference>
<dbReference type="InterPro" id="IPR029787">
    <property type="entry name" value="Nucleotide_cyclase"/>
</dbReference>
<dbReference type="EMBL" id="JAKRRX010000119">
    <property type="protein sequence ID" value="MCW8335513.1"/>
    <property type="molecule type" value="Genomic_DNA"/>
</dbReference>
<dbReference type="PANTHER" id="PTHR45138">
    <property type="entry name" value="REGULATORY COMPONENTS OF SENSORY TRANSDUCTION SYSTEM"/>
    <property type="match status" value="1"/>
</dbReference>
<reference evidence="5" key="1">
    <citation type="submission" date="2022-02" db="EMBL/GenBank/DDBJ databases">
        <title>Vibrio sp. nov., a new bacterium isolated from Bohai sea, China.</title>
        <authorList>
            <person name="Yuan Y."/>
        </authorList>
    </citation>
    <scope>NUCLEOTIDE SEQUENCE</scope>
    <source>
        <strain evidence="5">DBSS07</strain>
    </source>
</reference>
<feature type="transmembrane region" description="Helical" evidence="3">
    <location>
        <begin position="213"/>
        <end position="233"/>
    </location>
</feature>
<dbReference type="InterPro" id="IPR000160">
    <property type="entry name" value="GGDEF_dom"/>
</dbReference>
<evidence type="ECO:0000256" key="1">
    <source>
        <dbReference type="ARBA" id="ARBA00012528"/>
    </source>
</evidence>
<keyword evidence="3" id="KW-1133">Transmembrane helix</keyword>
<evidence type="ECO:0000256" key="3">
    <source>
        <dbReference type="SAM" id="Phobius"/>
    </source>
</evidence>
<dbReference type="CDD" id="cd01949">
    <property type="entry name" value="GGDEF"/>
    <property type="match status" value="1"/>
</dbReference>
<dbReference type="InterPro" id="IPR043128">
    <property type="entry name" value="Rev_trsase/Diguanyl_cyclase"/>
</dbReference>
<gene>
    <name evidence="5" type="ORF">MD483_17015</name>
</gene>
<dbReference type="Gene3D" id="6.10.340.10">
    <property type="match status" value="1"/>
</dbReference>
<dbReference type="PROSITE" id="PS50887">
    <property type="entry name" value="GGDEF"/>
    <property type="match status" value="1"/>
</dbReference>
<evidence type="ECO:0000313" key="6">
    <source>
        <dbReference type="Proteomes" id="UP001155586"/>
    </source>
</evidence>
<dbReference type="CDD" id="cd06225">
    <property type="entry name" value="HAMP"/>
    <property type="match status" value="1"/>
</dbReference>
<feature type="domain" description="GGDEF" evidence="4">
    <location>
        <begin position="318"/>
        <end position="461"/>
    </location>
</feature>
<dbReference type="Gene3D" id="3.30.70.270">
    <property type="match status" value="1"/>
</dbReference>
<protein>
    <recommendedName>
        <fullName evidence="1">diguanylate cyclase</fullName>
        <ecNumber evidence="1">2.7.7.65</ecNumber>
    </recommendedName>
</protein>
<dbReference type="AlphaFoldDB" id="A0A9X3CGP2"/>
<dbReference type="PANTHER" id="PTHR45138:SF9">
    <property type="entry name" value="DIGUANYLATE CYCLASE DGCM-RELATED"/>
    <property type="match status" value="1"/>
</dbReference>
<comment type="catalytic activity">
    <reaction evidence="2">
        <text>2 GTP = 3',3'-c-di-GMP + 2 diphosphate</text>
        <dbReference type="Rhea" id="RHEA:24898"/>
        <dbReference type="ChEBI" id="CHEBI:33019"/>
        <dbReference type="ChEBI" id="CHEBI:37565"/>
        <dbReference type="ChEBI" id="CHEBI:58805"/>
        <dbReference type="EC" id="2.7.7.65"/>
    </reaction>
</comment>
<sequence length="469" mass="52605">MTIIVGMTYARYNSEWSIRVSNATSLAVSHLSSQLTFLSGSIAGRNYANLVMPTTKENILNIPDLIFLEVKGVSDYQSQPIGVRYLVSSNQVWRTDVTDEEIEALQKSYDRIKGMMDGEDEGSKNKKLTYVLNKIENDLYGTTQSKILHDSSRLHWTKPNFSSSDSILKLEHNELHLKLPLRNKNGGEIWAVLDASKLNEFRAELISCLLKEALIALFVSMVLIYWVTLWIVSPLKHLSHSMKQDIEHIEQHRPVEIVRKDEIGDLARAYMSLIKKIKNQLKVLQLQTDTDPLTGLGSRYKYARYSESFLALSFSQGDHVGYLVCDIDNFKAYNDSYGHIEGDNTLTMVANAISDAVSGNDLACRLGGEEFIVLVRASCNAEVFAIAQRINSAVENLNILHVNNPPYKKVTISIGAVAIGPQCRSDSEFLDDILSKSFKQADISLYQCKANGRNTVICESYDSENQQAS</sequence>
<evidence type="ECO:0000313" key="5">
    <source>
        <dbReference type="EMBL" id="MCW8335513.1"/>
    </source>
</evidence>
<proteinExistence type="predicted"/>
<dbReference type="RefSeq" id="WP_265688665.1">
    <property type="nucleotide sequence ID" value="NZ_JAKRRX010000119.1"/>
</dbReference>
<organism evidence="5 6">
    <name type="scientific">Vibrio paucivorans</name>
    <dbReference type="NCBI Taxonomy" id="2829489"/>
    <lineage>
        <taxon>Bacteria</taxon>
        <taxon>Pseudomonadati</taxon>
        <taxon>Pseudomonadota</taxon>
        <taxon>Gammaproteobacteria</taxon>
        <taxon>Vibrionales</taxon>
        <taxon>Vibrionaceae</taxon>
        <taxon>Vibrio</taxon>
    </lineage>
</organism>
<name>A0A9X3CGP2_9VIBR</name>
<comment type="caution">
    <text evidence="5">The sequence shown here is derived from an EMBL/GenBank/DDBJ whole genome shotgun (WGS) entry which is preliminary data.</text>
</comment>
<dbReference type="GO" id="GO:0052621">
    <property type="term" value="F:diguanylate cyclase activity"/>
    <property type="evidence" value="ECO:0007669"/>
    <property type="project" value="UniProtKB-EC"/>
</dbReference>
<dbReference type="SMART" id="SM00267">
    <property type="entry name" value="GGDEF"/>
    <property type="match status" value="1"/>
</dbReference>
<evidence type="ECO:0000256" key="2">
    <source>
        <dbReference type="ARBA" id="ARBA00034247"/>
    </source>
</evidence>
<dbReference type="Proteomes" id="UP001155586">
    <property type="component" value="Unassembled WGS sequence"/>
</dbReference>
<accession>A0A9X3CGP2</accession>